<dbReference type="HOGENOM" id="CLU_008075_1_0_1"/>
<protein>
    <submittedName>
        <fullName evidence="2">Actin cytoskeleton organization protein</fullName>
    </submittedName>
</protein>
<dbReference type="Pfam" id="PF09797">
    <property type="entry name" value="NatB_MDM20"/>
    <property type="match status" value="1"/>
</dbReference>
<dbReference type="RefSeq" id="XP_014654370.1">
    <property type="nucleotide sequence ID" value="XM_014798884.1"/>
</dbReference>
<dbReference type="OrthoDB" id="1874341at2759"/>
<dbReference type="InterPro" id="IPR011990">
    <property type="entry name" value="TPR-like_helical_dom_sf"/>
</dbReference>
<evidence type="ECO:0000256" key="1">
    <source>
        <dbReference type="ARBA" id="ARBA00006298"/>
    </source>
</evidence>
<reference evidence="3" key="1">
    <citation type="journal article" date="2014" name="Genome Announc.">
        <title>Draft Genome Sequence of the Yeast Pseudozyma antarctica Type Strain JCM10317, a Producer of the Glycolipid Biosurfactants, Mannosylerythritol Lipids.</title>
        <authorList>
            <person name="Saika A."/>
            <person name="Koike H."/>
            <person name="Hori T."/>
            <person name="Fukuoka T."/>
            <person name="Sato S."/>
            <person name="Habe H."/>
            <person name="Kitamoto D."/>
            <person name="Morita T."/>
        </authorList>
    </citation>
    <scope>NUCLEOTIDE SEQUENCE [LARGE SCALE GENOMIC DNA]</scope>
    <source>
        <strain evidence="3">JCM 10317</strain>
    </source>
</reference>
<dbReference type="GO" id="GO:0016740">
    <property type="term" value="F:transferase activity"/>
    <property type="evidence" value="ECO:0007669"/>
    <property type="project" value="UniProtKB-KW"/>
</dbReference>
<proteinExistence type="inferred from homology"/>
<dbReference type="PANTHER" id="PTHR22767">
    <property type="entry name" value="N-TERMINAL ACETYLTRANSFERASE-RELATED"/>
    <property type="match status" value="1"/>
</dbReference>
<gene>
    <name evidence="2" type="ORF">PAN0_018c5655</name>
</gene>
<dbReference type="AlphaFoldDB" id="A0A081CL82"/>
<dbReference type="EMBL" id="DF830085">
    <property type="protein sequence ID" value="GAK67428.1"/>
    <property type="molecule type" value="Genomic_DNA"/>
</dbReference>
<name>A0A081CL82_PSEA2</name>
<keyword evidence="3" id="KW-1185">Reference proteome</keyword>
<sequence length="861" mass="94337">MAFNPVAMLAERTCAPIYNAIDTGNNTLAVRHADRILHTQPELALASALKALALVRSAKRDEANTICTQLIARGLPKGHENALTPLTWCLGRLGRRQDEVALLETAVKNNPNDEDLARQTFLALIKCQSFQKAQQLSLKMHKSFAQRKQGKGRFADEYFWWSILSYVLLARDAKAPGAALALPLSQRMIEKQIETKPLGLNDEEALCLQLQVLVRQGKKAEAFELVATEGSVGHALCDRNLSLEFTRTDLARELNKWQYVEQSCWARIDGGSRNWAHFSGFLDAAEKRGKDELMAAHKKINVLLSVKGAVKDRSVRLAELEVWRKRMQVEPEVEAQLYAKVVAYFDTFGTKACCHEDLLPYLGALSSDSRSKLSAVLKEKTKPLSVKTEAELRTYISIAKITRAVQTASGLSEESEAALAAELVARYVDGLSVGKDLPETEMQPADDIALLAVQALLSAYRLSGGKLVYLFQVIGLLEFGLTKSSKGYQLRMLLIRSYTLAGALDRALIHYGLLGLKSVQADTLSHLVSERCSAFSATGRNAKAADEGTYKMAVRTLSTAQAIYEENANSTPEMIGKALEHGIYSRVEEFVQFGEALERSLQRQVVRLEEARSHLHRRGNFADDEQRSTFGAAISNSVASVRADLKAGTSDQRDYSVLVNYQPMATPSVEELTQVGPRQDAGWVRSIALTLADDEGGAGIKDEDLVALTEREKALVELVAAARNGSFEASRLLELLEAAKTTTRTVVDVVGGGAGGAERMVRPVDVVHEVGLALEAVYHTEALLDAESKAACQTHLAELATLVNHLTRSTQVLTKPAVLEQGLAAVGAERVAQLMQSTRDNVARCWTKVFANLRDALRDAL</sequence>
<accession>A0A081CL82</accession>
<comment type="similarity">
    <text evidence="1">Belongs to the MDM20/NAA25 family.</text>
</comment>
<dbReference type="PANTHER" id="PTHR22767:SF3">
    <property type="entry name" value="N-ALPHA-ACETYLTRANSFERASE 25, NATB AUXILIARY SUBUNIT"/>
    <property type="match status" value="1"/>
</dbReference>
<dbReference type="Gene3D" id="1.25.40.1040">
    <property type="match status" value="1"/>
</dbReference>
<dbReference type="Proteomes" id="UP000053758">
    <property type="component" value="Unassembled WGS sequence"/>
</dbReference>
<evidence type="ECO:0000313" key="3">
    <source>
        <dbReference type="Proteomes" id="UP000053758"/>
    </source>
</evidence>
<dbReference type="GO" id="GO:0031416">
    <property type="term" value="C:NatB complex"/>
    <property type="evidence" value="ECO:0007669"/>
    <property type="project" value="TreeGrafter"/>
</dbReference>
<evidence type="ECO:0000313" key="2">
    <source>
        <dbReference type="EMBL" id="GAK67428.1"/>
    </source>
</evidence>
<dbReference type="InterPro" id="IPR019183">
    <property type="entry name" value="NAA25_NatB_aux_su"/>
</dbReference>
<dbReference type="SUPFAM" id="SSF48452">
    <property type="entry name" value="TPR-like"/>
    <property type="match status" value="1"/>
</dbReference>
<organism evidence="2 3">
    <name type="scientific">Pseudozyma antarctica</name>
    <name type="common">Yeast</name>
    <name type="synonym">Candida antarctica</name>
    <dbReference type="NCBI Taxonomy" id="84753"/>
    <lineage>
        <taxon>Eukaryota</taxon>
        <taxon>Fungi</taxon>
        <taxon>Dikarya</taxon>
        <taxon>Basidiomycota</taxon>
        <taxon>Ustilaginomycotina</taxon>
        <taxon>Ustilaginomycetes</taxon>
        <taxon>Ustilaginales</taxon>
        <taxon>Ustilaginaceae</taxon>
        <taxon>Moesziomyces</taxon>
    </lineage>
</organism>
<dbReference type="GeneID" id="26306431"/>